<dbReference type="KEGG" id="eru:Erum3630"/>
<dbReference type="GeneID" id="33057952"/>
<dbReference type="PROSITE" id="PS51257">
    <property type="entry name" value="PROKAR_LIPOPROTEIN"/>
    <property type="match status" value="1"/>
</dbReference>
<organism evidence="2 3">
    <name type="scientific">Ehrlichia ruminantium (strain Welgevonden)</name>
    <dbReference type="NCBI Taxonomy" id="254945"/>
    <lineage>
        <taxon>Bacteria</taxon>
        <taxon>Pseudomonadati</taxon>
        <taxon>Pseudomonadota</taxon>
        <taxon>Alphaproteobacteria</taxon>
        <taxon>Rickettsiales</taxon>
        <taxon>Anaplasmataceae</taxon>
        <taxon>Ehrlichia</taxon>
    </lineage>
</organism>
<gene>
    <name evidence="2" type="ordered locus">ERWE_CDS_03740</name>
</gene>
<keyword evidence="1" id="KW-0812">Transmembrane</keyword>
<sequence length="519" mass="59064">MSKLKAKILLILLLIILACSLTLFFTLQKQFNSTTFCIIFGALLLITSAAVVFSAIKCAIIHYDGISMKSIGKDNIITLREPSEQVVVFLPIPSEEIHKIDTGYNIIDLLYKKASYKDSYILNIKQNNTTLFSSKNSDIDISLDNTKKVQLFMGNHNNVSTKDTGLYITVNVDKLLLSQSIKKHVGNEILYVTLQDGKLLLTCKYIRFYSSELLNNSAIKDPYGQEEFEQILRYKVKSTSDKSSVRPLYDIIAIRILSNCPPIDNDNNWAKTEGGQTAIRFFSMFDAKRMLYGQELSNKQLAVKLKAITDYITNITFKGNMSYDDVIFNQIKNLYLEKCDETTEYHLLYKNRYISNTGKRISDKIHENIKKNKLYKYICAIASQDSKNPLSKKTNEFLHNILSSETPHLDIAPLMSNPNEREDIMASLDQSKNEELCAVLKELLGSTTLSYDIFTLIQKAKDYIMKDCKQHMNLLYCEKYYQLNAGYVDNITICSSATKSPSIVNNTDIKNPSYIGHAV</sequence>
<evidence type="ECO:0000313" key="3">
    <source>
        <dbReference type="Proteomes" id="UP000001021"/>
    </source>
</evidence>
<dbReference type="RefSeq" id="WP_011155044.1">
    <property type="nucleotide sequence ID" value="NC_005295.2"/>
</dbReference>
<keyword evidence="1" id="KW-0472">Membrane</keyword>
<keyword evidence="3" id="KW-1185">Reference proteome</keyword>
<accession>A0A0H3M618</accession>
<dbReference type="KEGG" id="erw:ERWE_CDS_03740"/>
<feature type="transmembrane region" description="Helical" evidence="1">
    <location>
        <begin position="38"/>
        <end position="60"/>
    </location>
</feature>
<dbReference type="EMBL" id="CR925678">
    <property type="protein sequence ID" value="CAI26868.1"/>
    <property type="molecule type" value="Genomic_DNA"/>
</dbReference>
<protein>
    <submittedName>
        <fullName evidence="2">Uncharacterized protein</fullName>
    </submittedName>
</protein>
<reference evidence="2 3" key="1">
    <citation type="journal article" date="2006" name="J. Bacteriol.">
        <title>Comparative genomic analysis of three strains of Ehrlichia ruminantium reveals an active process of genome size plasticity.</title>
        <authorList>
            <person name="Frutos R."/>
            <person name="Viari A."/>
            <person name="Ferraz C."/>
            <person name="Morgat A."/>
            <person name="Eychenie S."/>
            <person name="Kandassami Y."/>
            <person name="Chantal I."/>
            <person name="Bensaid A."/>
            <person name="Coissac E."/>
            <person name="Vachiery N."/>
            <person name="Demaille J."/>
            <person name="Martinez D."/>
        </authorList>
    </citation>
    <scope>NUCLEOTIDE SEQUENCE [LARGE SCALE GENOMIC DNA]</scope>
    <source>
        <strain evidence="2 3">Welgevonden</strain>
    </source>
</reference>
<evidence type="ECO:0000313" key="2">
    <source>
        <dbReference type="EMBL" id="CAI26868.1"/>
    </source>
</evidence>
<dbReference type="AlphaFoldDB" id="A0A0H3M618"/>
<proteinExistence type="predicted"/>
<keyword evidence="1" id="KW-1133">Transmembrane helix</keyword>
<dbReference type="HOGENOM" id="CLU_039032_0_0_5"/>
<dbReference type="Proteomes" id="UP000001021">
    <property type="component" value="Chromosome"/>
</dbReference>
<evidence type="ECO:0000256" key="1">
    <source>
        <dbReference type="SAM" id="Phobius"/>
    </source>
</evidence>
<name>A0A0H3M618_EHRRW</name>